<comment type="similarity">
    <text evidence="5 15">Belongs to the cytochrome P450 family.</text>
</comment>
<dbReference type="OrthoDB" id="1470350at2759"/>
<dbReference type="GO" id="GO:0016705">
    <property type="term" value="F:oxidoreductase activity, acting on paired donors, with incorporation or reduction of molecular oxygen"/>
    <property type="evidence" value="ECO:0007669"/>
    <property type="project" value="InterPro"/>
</dbReference>
<evidence type="ECO:0000256" key="16">
    <source>
        <dbReference type="SAM" id="MobiDB-lite"/>
    </source>
</evidence>
<keyword evidence="10 15" id="KW-0560">Oxidoreductase</keyword>
<dbReference type="PROSITE" id="PS00086">
    <property type="entry name" value="CYTOCHROME_P450"/>
    <property type="match status" value="1"/>
</dbReference>
<evidence type="ECO:0000256" key="3">
    <source>
        <dbReference type="ARBA" id="ARBA00004174"/>
    </source>
</evidence>
<gene>
    <name evidence="18" type="primary">LOC100651255</name>
</gene>
<proteinExistence type="inferred from homology"/>
<protein>
    <submittedName>
        <fullName evidence="18">Cytochrome P450 4C1</fullName>
    </submittedName>
</protein>
<evidence type="ECO:0000256" key="2">
    <source>
        <dbReference type="ARBA" id="ARBA00003690"/>
    </source>
</evidence>
<evidence type="ECO:0000256" key="15">
    <source>
        <dbReference type="RuleBase" id="RU000461"/>
    </source>
</evidence>
<comment type="subcellular location">
    <subcellularLocation>
        <location evidence="4">Endoplasmic reticulum membrane</location>
        <topology evidence="4">Peripheral membrane protein</topology>
    </subcellularLocation>
    <subcellularLocation>
        <location evidence="3">Microsome membrane</location>
        <topology evidence="3">Peripheral membrane protein</topology>
    </subcellularLocation>
</comment>
<evidence type="ECO:0000313" key="17">
    <source>
        <dbReference type="Proteomes" id="UP000835206"/>
    </source>
</evidence>
<dbReference type="InterPro" id="IPR036396">
    <property type="entry name" value="Cyt_P450_sf"/>
</dbReference>
<evidence type="ECO:0000256" key="1">
    <source>
        <dbReference type="ARBA" id="ARBA00001971"/>
    </source>
</evidence>
<keyword evidence="9" id="KW-0492">Microsome</keyword>
<dbReference type="PRINTS" id="PR00463">
    <property type="entry name" value="EP450I"/>
</dbReference>
<keyword evidence="6 14" id="KW-0349">Heme</keyword>
<dbReference type="KEGG" id="bter:100651255"/>
<evidence type="ECO:0000256" key="11">
    <source>
        <dbReference type="ARBA" id="ARBA00023004"/>
    </source>
</evidence>
<comment type="function">
    <text evidence="2">May be involved in the metabolism of insect hormones and in the breakdown of synthetic insecticides.</text>
</comment>
<evidence type="ECO:0000256" key="10">
    <source>
        <dbReference type="ARBA" id="ARBA00023002"/>
    </source>
</evidence>
<dbReference type="InterPro" id="IPR050196">
    <property type="entry name" value="Cytochrome_P450_Monoox"/>
</dbReference>
<evidence type="ECO:0000256" key="9">
    <source>
        <dbReference type="ARBA" id="ARBA00022848"/>
    </source>
</evidence>
<comment type="cofactor">
    <cofactor evidence="1 14">
        <name>heme</name>
        <dbReference type="ChEBI" id="CHEBI:30413"/>
    </cofactor>
</comment>
<evidence type="ECO:0000256" key="8">
    <source>
        <dbReference type="ARBA" id="ARBA00022824"/>
    </source>
</evidence>
<dbReference type="RefSeq" id="XP_003398964.2">
    <property type="nucleotide sequence ID" value="XM_003398916.4"/>
</dbReference>
<dbReference type="PANTHER" id="PTHR24291:SF189">
    <property type="entry name" value="CYTOCHROME P450 4C3-RELATED"/>
    <property type="match status" value="1"/>
</dbReference>
<dbReference type="GO" id="GO:0004497">
    <property type="term" value="F:monooxygenase activity"/>
    <property type="evidence" value="ECO:0007669"/>
    <property type="project" value="UniProtKB-KW"/>
</dbReference>
<dbReference type="Proteomes" id="UP000835206">
    <property type="component" value="Chromosome 11"/>
</dbReference>
<dbReference type="SUPFAM" id="SSF48264">
    <property type="entry name" value="Cytochrome P450"/>
    <property type="match status" value="1"/>
</dbReference>
<dbReference type="GeneID" id="100651255"/>
<name>A0A9B0F552_BOMTE</name>
<accession>A0A9B0F552</accession>
<evidence type="ECO:0000256" key="5">
    <source>
        <dbReference type="ARBA" id="ARBA00010617"/>
    </source>
</evidence>
<dbReference type="Gene3D" id="1.10.630.10">
    <property type="entry name" value="Cytochrome P450"/>
    <property type="match status" value="1"/>
</dbReference>
<dbReference type="AlphaFoldDB" id="A0A9B0F552"/>
<evidence type="ECO:0000256" key="6">
    <source>
        <dbReference type="ARBA" id="ARBA00022617"/>
    </source>
</evidence>
<dbReference type="InterPro" id="IPR017972">
    <property type="entry name" value="Cyt_P450_CS"/>
</dbReference>
<keyword evidence="12 15" id="KW-0503">Monooxygenase</keyword>
<evidence type="ECO:0000256" key="4">
    <source>
        <dbReference type="ARBA" id="ARBA00004406"/>
    </source>
</evidence>
<keyword evidence="8" id="KW-0256">Endoplasmic reticulum</keyword>
<dbReference type="CDD" id="cd20628">
    <property type="entry name" value="CYP4"/>
    <property type="match status" value="1"/>
</dbReference>
<dbReference type="PRINTS" id="PR00385">
    <property type="entry name" value="P450"/>
</dbReference>
<dbReference type="GO" id="GO:0020037">
    <property type="term" value="F:heme binding"/>
    <property type="evidence" value="ECO:0007669"/>
    <property type="project" value="InterPro"/>
</dbReference>
<dbReference type="Pfam" id="PF00067">
    <property type="entry name" value="p450"/>
    <property type="match status" value="1"/>
</dbReference>
<dbReference type="InterPro" id="IPR001128">
    <property type="entry name" value="Cyt_P450"/>
</dbReference>
<feature type="binding site" description="axial binding residue" evidence="14">
    <location>
        <position position="457"/>
    </location>
    <ligand>
        <name>heme</name>
        <dbReference type="ChEBI" id="CHEBI:30413"/>
    </ligand>
    <ligandPart>
        <name>Fe</name>
        <dbReference type="ChEBI" id="CHEBI:18248"/>
    </ligandPart>
</feature>
<evidence type="ECO:0000313" key="18">
    <source>
        <dbReference type="RefSeq" id="XP_003398964.2"/>
    </source>
</evidence>
<evidence type="ECO:0000256" key="12">
    <source>
        <dbReference type="ARBA" id="ARBA00023033"/>
    </source>
</evidence>
<dbReference type="InterPro" id="IPR002401">
    <property type="entry name" value="Cyt_P450_E_grp-I"/>
</dbReference>
<feature type="region of interest" description="Disordered" evidence="16">
    <location>
        <begin position="259"/>
        <end position="279"/>
    </location>
</feature>
<evidence type="ECO:0000256" key="7">
    <source>
        <dbReference type="ARBA" id="ARBA00022723"/>
    </source>
</evidence>
<dbReference type="GO" id="GO:0005506">
    <property type="term" value="F:iron ion binding"/>
    <property type="evidence" value="ECO:0007669"/>
    <property type="project" value="InterPro"/>
</dbReference>
<sequence>MIITILFSLFLFVSLHYIVLHYGRYGRIINSLPGPPVLPIIGNIHHFLVSSSDLWILMNKLSDQYYPIFKLWSFTAALVHIRHPNDFQTLLGNMKFTQKGYMYNLLGPWFSTGLLTSSGRKWQIRRKILTPAFHSDMLNKFVDVFVKEGEYLVQSLKSEEGVVVNDLLHTISKHTLNMICETAMGISLKDGDEFQHKYLKAASDMEGVFAYKTARPWLFYDFFLKFDPKGWKQCKLLKTLHGFTRKIIQERKEYHYQSNGRCPTDFNKNSSDDNDNVESNDVGIRKRRLALLDILIEAHRNNLIDDEGIREEVDTFMFAGHDTTAIAVCYIIMLLAEHKEIQDRVRAEVKVVWKENEGKLNMSTLQDLSYLERCIKESLRLYPSVPRIGRKTEKELKLSNCRLPSNTEVLVDIYSIHRDPRYWPNPDVFDPDRFLPENSENRHPYVYVPFGAGSRNCIGKRFAMLELKIIMSFLLNNYFFEPVDYLKDISFLTGIIMKPTHRIRTKFIPIKDTC</sequence>
<dbReference type="PANTHER" id="PTHR24291">
    <property type="entry name" value="CYTOCHROME P450 FAMILY 4"/>
    <property type="match status" value="1"/>
</dbReference>
<evidence type="ECO:0000256" key="13">
    <source>
        <dbReference type="ARBA" id="ARBA00023136"/>
    </source>
</evidence>
<reference evidence="18" key="1">
    <citation type="submission" date="2025-08" db="UniProtKB">
        <authorList>
            <consortium name="RefSeq"/>
        </authorList>
    </citation>
    <scope>IDENTIFICATION</scope>
</reference>
<organism evidence="17 18">
    <name type="scientific">Bombus terrestris</name>
    <name type="common">Buff-tailed bumblebee</name>
    <name type="synonym">Apis terrestris</name>
    <dbReference type="NCBI Taxonomy" id="30195"/>
    <lineage>
        <taxon>Eukaryota</taxon>
        <taxon>Metazoa</taxon>
        <taxon>Ecdysozoa</taxon>
        <taxon>Arthropoda</taxon>
        <taxon>Hexapoda</taxon>
        <taxon>Insecta</taxon>
        <taxon>Pterygota</taxon>
        <taxon>Neoptera</taxon>
        <taxon>Endopterygota</taxon>
        <taxon>Hymenoptera</taxon>
        <taxon>Apocrita</taxon>
        <taxon>Aculeata</taxon>
        <taxon>Apoidea</taxon>
        <taxon>Anthophila</taxon>
        <taxon>Apidae</taxon>
        <taxon>Bombus</taxon>
        <taxon>Bombus</taxon>
    </lineage>
</organism>
<keyword evidence="7 14" id="KW-0479">Metal-binding</keyword>
<dbReference type="GO" id="GO:0005789">
    <property type="term" value="C:endoplasmic reticulum membrane"/>
    <property type="evidence" value="ECO:0007669"/>
    <property type="project" value="UniProtKB-SubCell"/>
</dbReference>
<evidence type="ECO:0000256" key="14">
    <source>
        <dbReference type="PIRSR" id="PIRSR602401-1"/>
    </source>
</evidence>
<keyword evidence="11 14" id="KW-0408">Iron</keyword>
<keyword evidence="13" id="KW-0472">Membrane</keyword>
<keyword evidence="17" id="KW-1185">Reference proteome</keyword>